<dbReference type="SUPFAM" id="SSF53850">
    <property type="entry name" value="Periplasmic binding protein-like II"/>
    <property type="match status" value="1"/>
</dbReference>
<dbReference type="Gene3D" id="3.90.76.10">
    <property type="entry name" value="Dipeptide-binding Protein, Domain 1"/>
    <property type="match status" value="1"/>
</dbReference>
<evidence type="ECO:0000313" key="8">
    <source>
        <dbReference type="Proteomes" id="UP000600565"/>
    </source>
</evidence>
<dbReference type="PIRSF" id="PIRSF002741">
    <property type="entry name" value="MppA"/>
    <property type="match status" value="1"/>
</dbReference>
<dbReference type="Gene3D" id="3.10.105.10">
    <property type="entry name" value="Dipeptide-binding Protein, Domain 3"/>
    <property type="match status" value="1"/>
</dbReference>
<organism evidence="7 8">
    <name type="scientific">Solibacillus merdavium</name>
    <dbReference type="NCBI Taxonomy" id="2762218"/>
    <lineage>
        <taxon>Bacteria</taxon>
        <taxon>Bacillati</taxon>
        <taxon>Bacillota</taxon>
        <taxon>Bacilli</taxon>
        <taxon>Bacillales</taxon>
        <taxon>Caryophanaceae</taxon>
        <taxon>Solibacillus</taxon>
    </lineage>
</organism>
<comment type="caution">
    <text evidence="7">The sequence shown here is derived from an EMBL/GenBank/DDBJ whole genome shotgun (WGS) entry which is preliminary data.</text>
</comment>
<gene>
    <name evidence="7" type="ORF">H9632_14060</name>
</gene>
<dbReference type="PROSITE" id="PS51257">
    <property type="entry name" value="PROKAR_LIPOPROTEIN"/>
    <property type="match status" value="1"/>
</dbReference>
<evidence type="ECO:0000256" key="2">
    <source>
        <dbReference type="ARBA" id="ARBA00022448"/>
    </source>
</evidence>
<evidence type="ECO:0000256" key="5">
    <source>
        <dbReference type="SAM" id="SignalP"/>
    </source>
</evidence>
<reference evidence="7 8" key="1">
    <citation type="submission" date="2020-08" db="EMBL/GenBank/DDBJ databases">
        <title>A Genomic Blueprint of the Chicken Gut Microbiome.</title>
        <authorList>
            <person name="Gilroy R."/>
            <person name="Ravi A."/>
            <person name="Getino M."/>
            <person name="Pursley I."/>
            <person name="Horton D.L."/>
            <person name="Alikhan N.-F."/>
            <person name="Baker D."/>
            <person name="Gharbi K."/>
            <person name="Hall N."/>
            <person name="Watson M."/>
            <person name="Adriaenssens E.M."/>
            <person name="Foster-Nyarko E."/>
            <person name="Jarju S."/>
            <person name="Secka A."/>
            <person name="Antonio M."/>
            <person name="Oren A."/>
            <person name="Chaudhuri R."/>
            <person name="La Ragione R.M."/>
            <person name="Hildebrand F."/>
            <person name="Pallen M.J."/>
        </authorList>
    </citation>
    <scope>NUCLEOTIDE SEQUENCE [LARGE SCALE GENOMIC DNA]</scope>
    <source>
        <strain evidence="7 8">Sa1YVA6</strain>
    </source>
</reference>
<evidence type="ECO:0000256" key="1">
    <source>
        <dbReference type="ARBA" id="ARBA00005695"/>
    </source>
</evidence>
<evidence type="ECO:0000259" key="6">
    <source>
        <dbReference type="Pfam" id="PF00496"/>
    </source>
</evidence>
<feature type="region of interest" description="Disordered" evidence="4">
    <location>
        <begin position="30"/>
        <end position="59"/>
    </location>
</feature>
<dbReference type="RefSeq" id="WP_191704697.1">
    <property type="nucleotide sequence ID" value="NZ_JACSPW010000014.1"/>
</dbReference>
<dbReference type="Gene3D" id="3.40.190.10">
    <property type="entry name" value="Periplasmic binding protein-like II"/>
    <property type="match status" value="1"/>
</dbReference>
<dbReference type="InterPro" id="IPR000914">
    <property type="entry name" value="SBP_5_dom"/>
</dbReference>
<dbReference type="Pfam" id="PF00496">
    <property type="entry name" value="SBP_bac_5"/>
    <property type="match status" value="1"/>
</dbReference>
<dbReference type="CDD" id="cd08493">
    <property type="entry name" value="PBP2_DppA_like"/>
    <property type="match status" value="1"/>
</dbReference>
<sequence length="548" mass="60021">MKKGKVYSLSLVMLLMMALFLAACGADDGDTSTADPSTDSSATNTESDTTDNSSSSTPQVLVFGRGADSVSLDPGTVTDGESFKVTQNLFETLLNFGEQDTTINPGLAKEWEVSEDGLTYTFQLQEGVTFHDGTDFNAEAVIKNVNRWKGGKEEDFYYFNSMFKAEGEDIIKDVTAEGDHTVVFTLSRPQAPFLKNLAMSPFGIASPTAFEAAGDSFGDQPVGTGPFKFVDWKRNDSITIEKFAEYWQEGLPKLDKVIFRSIPDNSARLNELMAGSIDLADGINPSDGKTVEGNSELQLIERPSMNIGYLGLTNTRAPFDNKLVRQAVNYAIDKQAIVDAFFEGRAEVAANPMPSSISGYNDAISPYPYDPEKAKALLAEAGYDGKEIELWAMPVPRPYMPDGAKVAEVIQKNLEDVGIPSKIVTFEWATYLEKAKNGEADAFMLGWTGDNGDADNFIYTLLDKDNIGSNNYAYYSNDEVHELLIKAQSETDENVRNDLYKKAQEIIHEDAPWVPLAHSTPLLAAKAGVQDFKPHPTGSDKLTNVSMK</sequence>
<feature type="signal peptide" evidence="5">
    <location>
        <begin position="1"/>
        <end position="22"/>
    </location>
</feature>
<dbReference type="PANTHER" id="PTHR30290:SF9">
    <property type="entry name" value="OLIGOPEPTIDE-BINDING PROTEIN APPA"/>
    <property type="match status" value="1"/>
</dbReference>
<protein>
    <submittedName>
        <fullName evidence="7">ABC transporter substrate-binding protein</fullName>
    </submittedName>
</protein>
<evidence type="ECO:0000313" key="7">
    <source>
        <dbReference type="EMBL" id="MBD8034191.1"/>
    </source>
</evidence>
<dbReference type="EMBL" id="JACSPW010000014">
    <property type="protein sequence ID" value="MBD8034191.1"/>
    <property type="molecule type" value="Genomic_DNA"/>
</dbReference>
<dbReference type="Proteomes" id="UP000600565">
    <property type="component" value="Unassembled WGS sequence"/>
</dbReference>
<dbReference type="PANTHER" id="PTHR30290">
    <property type="entry name" value="PERIPLASMIC BINDING COMPONENT OF ABC TRANSPORTER"/>
    <property type="match status" value="1"/>
</dbReference>
<accession>A0ABR8XQG7</accession>
<feature type="compositionally biased region" description="Low complexity" evidence="4">
    <location>
        <begin position="30"/>
        <end position="57"/>
    </location>
</feature>
<keyword evidence="3 5" id="KW-0732">Signal</keyword>
<keyword evidence="8" id="KW-1185">Reference proteome</keyword>
<proteinExistence type="inferred from homology"/>
<evidence type="ECO:0000256" key="4">
    <source>
        <dbReference type="SAM" id="MobiDB-lite"/>
    </source>
</evidence>
<evidence type="ECO:0000256" key="3">
    <source>
        <dbReference type="ARBA" id="ARBA00022729"/>
    </source>
</evidence>
<dbReference type="InterPro" id="IPR030678">
    <property type="entry name" value="Peptide/Ni-bd"/>
</dbReference>
<comment type="similarity">
    <text evidence="1">Belongs to the bacterial solute-binding protein 5 family.</text>
</comment>
<dbReference type="InterPro" id="IPR039424">
    <property type="entry name" value="SBP_5"/>
</dbReference>
<keyword evidence="2" id="KW-0813">Transport</keyword>
<feature type="domain" description="Solute-binding protein family 5" evidence="6">
    <location>
        <begin position="103"/>
        <end position="468"/>
    </location>
</feature>
<name>A0ABR8XQG7_9BACL</name>
<feature type="chain" id="PRO_5045243402" evidence="5">
    <location>
        <begin position="23"/>
        <end position="548"/>
    </location>
</feature>